<dbReference type="NCBIfam" id="NF041512">
    <property type="entry name" value="PA2817_fam"/>
    <property type="match status" value="1"/>
</dbReference>
<dbReference type="InterPro" id="IPR048156">
    <property type="entry name" value="PA2817-like"/>
</dbReference>
<evidence type="ECO:0000313" key="3">
    <source>
        <dbReference type="Proteomes" id="UP000435877"/>
    </source>
</evidence>
<sequence>MSTDYTIKDSSVKAISSYSSNQLNSLLKPIILPRARSGIHHVFKSIEIGVTVTTRLAYHQQLNDALYELCAQTVPLQNTNIKESNEELLSLFSALELCFANGDDYTPIGQQIITRIVSHYPAITPQVHRDLFWFYGGDCLHFLSDDEIQKYQTLEERYYDLSKTDSDACYRNLRAQIFNMH</sequence>
<dbReference type="EMBL" id="CACSIK010000001">
    <property type="protein sequence ID" value="CAA0089480.1"/>
    <property type="molecule type" value="Genomic_DNA"/>
</dbReference>
<evidence type="ECO:0000313" key="2">
    <source>
        <dbReference type="EMBL" id="CAA0096288.1"/>
    </source>
</evidence>
<dbReference type="AlphaFoldDB" id="A0A5S9NGD1"/>
<dbReference type="EMBL" id="CACSIM010000002">
    <property type="protein sequence ID" value="CAA0096288.1"/>
    <property type="molecule type" value="Genomic_DNA"/>
</dbReference>
<dbReference type="Proteomes" id="UP000435877">
    <property type="component" value="Unassembled WGS sequence"/>
</dbReference>
<accession>A0A5S9NGD1</accession>
<name>A0A5S9NGD1_9GAMM</name>
<proteinExistence type="predicted"/>
<dbReference type="Proteomes" id="UP000439591">
    <property type="component" value="Unassembled WGS sequence"/>
</dbReference>
<evidence type="ECO:0000313" key="4">
    <source>
        <dbReference type="Proteomes" id="UP000439591"/>
    </source>
</evidence>
<reference evidence="3 4" key="1">
    <citation type="submission" date="2019-11" db="EMBL/GenBank/DDBJ databases">
        <authorList>
            <person name="Holert J."/>
        </authorList>
    </citation>
    <scope>NUCLEOTIDE SEQUENCE [LARGE SCALE GENOMIC DNA]</scope>
    <source>
        <strain evidence="2">BC3_2A</strain>
        <strain evidence="1">SB11_1A</strain>
    </source>
</reference>
<evidence type="ECO:0000313" key="1">
    <source>
        <dbReference type="EMBL" id="CAA0089480.1"/>
    </source>
</evidence>
<protein>
    <submittedName>
        <fullName evidence="1">Uncharacterized protein</fullName>
    </submittedName>
</protein>
<organism evidence="1 3">
    <name type="scientific">Zhongshania aliphaticivorans</name>
    <dbReference type="NCBI Taxonomy" id="1470434"/>
    <lineage>
        <taxon>Bacteria</taxon>
        <taxon>Pseudomonadati</taxon>
        <taxon>Pseudomonadota</taxon>
        <taxon>Gammaproteobacteria</taxon>
        <taxon>Cellvibrionales</taxon>
        <taxon>Spongiibacteraceae</taxon>
        <taxon>Zhongshania</taxon>
    </lineage>
</organism>
<keyword evidence="3" id="KW-1185">Reference proteome</keyword>
<gene>
    <name evidence="1" type="ORF">IHBHHGIJ_01791</name>
    <name evidence="2" type="ORF">KFEGEMFD_01393</name>
</gene>